<feature type="compositionally biased region" description="Low complexity" evidence="1">
    <location>
        <begin position="229"/>
        <end position="246"/>
    </location>
</feature>
<gene>
    <name evidence="2" type="ORF">PGT21_013227</name>
</gene>
<protein>
    <submittedName>
        <fullName evidence="2">Uncharacterized protein</fullName>
    </submittedName>
</protein>
<evidence type="ECO:0000313" key="3">
    <source>
        <dbReference type="Proteomes" id="UP000324748"/>
    </source>
</evidence>
<accession>A0A5B0PPX7</accession>
<feature type="compositionally biased region" description="Pro residues" evidence="1">
    <location>
        <begin position="206"/>
        <end position="216"/>
    </location>
</feature>
<feature type="region of interest" description="Disordered" evidence="1">
    <location>
        <begin position="1"/>
        <end position="246"/>
    </location>
</feature>
<dbReference type="Proteomes" id="UP000324748">
    <property type="component" value="Unassembled WGS sequence"/>
</dbReference>
<evidence type="ECO:0000256" key="1">
    <source>
        <dbReference type="SAM" id="MobiDB-lite"/>
    </source>
</evidence>
<reference evidence="2 3" key="1">
    <citation type="submission" date="2019-05" db="EMBL/GenBank/DDBJ databases">
        <title>Emergence of the Ug99 lineage of the wheat stem rust pathogen through somatic hybridization.</title>
        <authorList>
            <person name="Li F."/>
            <person name="Upadhyaya N.M."/>
            <person name="Sperschneider J."/>
            <person name="Matny O."/>
            <person name="Nguyen-Phuc H."/>
            <person name="Mago R."/>
            <person name="Raley C."/>
            <person name="Miller M.E."/>
            <person name="Silverstein K.A.T."/>
            <person name="Henningsen E."/>
            <person name="Hirsch C.D."/>
            <person name="Visser B."/>
            <person name="Pretorius Z.A."/>
            <person name="Steffenson B.J."/>
            <person name="Schwessinger B."/>
            <person name="Dodds P.N."/>
            <person name="Figueroa M."/>
        </authorList>
    </citation>
    <scope>NUCLEOTIDE SEQUENCE [LARGE SCALE GENOMIC DNA]</scope>
    <source>
        <strain evidence="2">21-0</strain>
    </source>
</reference>
<proteinExistence type="predicted"/>
<feature type="compositionally biased region" description="Polar residues" evidence="1">
    <location>
        <begin position="154"/>
        <end position="200"/>
    </location>
</feature>
<feature type="compositionally biased region" description="Low complexity" evidence="1">
    <location>
        <begin position="71"/>
        <end position="82"/>
    </location>
</feature>
<feature type="compositionally biased region" description="Polar residues" evidence="1">
    <location>
        <begin position="41"/>
        <end position="50"/>
    </location>
</feature>
<organism evidence="2 3">
    <name type="scientific">Puccinia graminis f. sp. tritici</name>
    <dbReference type="NCBI Taxonomy" id="56615"/>
    <lineage>
        <taxon>Eukaryota</taxon>
        <taxon>Fungi</taxon>
        <taxon>Dikarya</taxon>
        <taxon>Basidiomycota</taxon>
        <taxon>Pucciniomycotina</taxon>
        <taxon>Pucciniomycetes</taxon>
        <taxon>Pucciniales</taxon>
        <taxon>Pucciniaceae</taxon>
        <taxon>Puccinia</taxon>
    </lineage>
</organism>
<evidence type="ECO:0000313" key="2">
    <source>
        <dbReference type="EMBL" id="KAA1103291.1"/>
    </source>
</evidence>
<name>A0A5B0PPX7_PUCGR</name>
<keyword evidence="3" id="KW-1185">Reference proteome</keyword>
<dbReference type="AlphaFoldDB" id="A0A5B0PPX7"/>
<feature type="compositionally biased region" description="Low complexity" evidence="1">
    <location>
        <begin position="8"/>
        <end position="23"/>
    </location>
</feature>
<dbReference type="OrthoDB" id="2510275at2759"/>
<dbReference type="EMBL" id="VSWC01000042">
    <property type="protein sequence ID" value="KAA1103291.1"/>
    <property type="molecule type" value="Genomic_DNA"/>
</dbReference>
<comment type="caution">
    <text evidence="2">The sequence shown here is derived from an EMBL/GenBank/DDBJ whole genome shotgun (WGS) entry which is preliminary data.</text>
</comment>
<sequence>MAGTSPLNNSSKNSNVENVSNKSTAGPETNLLDYNKVMTRGTHSAQQQPSCFEDLGSTDTVSNPSSTKSEPVPSYKSISSPSRSRRYHSGQPRPGDRDQSLQQAMEYFCPSSRKSEPLIDENGTSTSYIQPRRDPTLSGQSQNAQDLRELDSQRGVSGKNQSQHLAITQTAHKHTVSPSPAPQRSTRQLSDVTSLGTGQAPQQNNPLPPPPPPSTQPPSEVIRHKPLRQAHQYYQQPRPHYQQEGY</sequence>
<feature type="compositionally biased region" description="Polar residues" evidence="1">
    <location>
        <begin position="57"/>
        <end position="69"/>
    </location>
</feature>